<keyword evidence="2" id="KW-0813">Transport</keyword>
<comment type="subcellular location">
    <subcellularLocation>
        <location evidence="1">Membrane</location>
        <topology evidence="1">Single-pass membrane protein</topology>
    </subcellularLocation>
</comment>
<dbReference type="SUPFAM" id="SSF81573">
    <property type="entry name" value="F1F0 ATP synthase subunit B, membrane domain"/>
    <property type="match status" value="1"/>
</dbReference>
<evidence type="ECO:0000256" key="4">
    <source>
        <dbReference type="ARBA" id="ARBA00022692"/>
    </source>
</evidence>
<dbReference type="GO" id="GO:0015986">
    <property type="term" value="P:proton motive force-driven ATP synthesis"/>
    <property type="evidence" value="ECO:0007669"/>
    <property type="project" value="InterPro"/>
</dbReference>
<keyword evidence="5" id="KW-0375">Hydrogen ion transport</keyword>
<evidence type="ECO:0000256" key="9">
    <source>
        <dbReference type="ARBA" id="ARBA00025198"/>
    </source>
</evidence>
<evidence type="ECO:0000256" key="2">
    <source>
        <dbReference type="ARBA" id="ARBA00022448"/>
    </source>
</evidence>
<comment type="function">
    <text evidence="9">F(1)F(0) ATP synthase produces ATP from ADP in the presence of a proton or sodium gradient. F-type ATPases consist of two structural domains, F(1) containing the extramembraneous catalytic core and F(0) containing the membrane proton channel, linked together by a central stalk and a peripheral stalk. During catalysis, ATP synthesis in the catalytic domain of F(1) is coupled via a rotary mechanism of the central stalk subunits to proton translocation.</text>
</comment>
<feature type="non-terminal residue" evidence="10">
    <location>
        <position position="1"/>
    </location>
</feature>
<dbReference type="Pfam" id="PF00430">
    <property type="entry name" value="ATP-synt_B"/>
    <property type="match status" value="1"/>
</dbReference>
<dbReference type="CDD" id="cd06503">
    <property type="entry name" value="ATP-synt_Fo_b"/>
    <property type="match status" value="1"/>
</dbReference>
<keyword evidence="7" id="KW-0406">Ion transport</keyword>
<dbReference type="GO" id="GO:0015078">
    <property type="term" value="F:proton transmembrane transporter activity"/>
    <property type="evidence" value="ECO:0007669"/>
    <property type="project" value="InterPro"/>
</dbReference>
<dbReference type="EMBL" id="BART01013513">
    <property type="protein sequence ID" value="GAG77937.1"/>
    <property type="molecule type" value="Genomic_DNA"/>
</dbReference>
<protein>
    <submittedName>
        <fullName evidence="10">Uncharacterized protein</fullName>
    </submittedName>
</protein>
<evidence type="ECO:0000313" key="10">
    <source>
        <dbReference type="EMBL" id="GAG77937.1"/>
    </source>
</evidence>
<accession>X1B9H8</accession>
<comment type="caution">
    <text evidence="10">The sequence shown here is derived from an EMBL/GenBank/DDBJ whole genome shotgun (WGS) entry which is preliminary data.</text>
</comment>
<keyword evidence="6" id="KW-1133">Transmembrane helix</keyword>
<dbReference type="InterPro" id="IPR002146">
    <property type="entry name" value="ATP_synth_b/b'su_bac/chlpt"/>
</dbReference>
<gene>
    <name evidence="10" type="ORF">S01H4_27588</name>
</gene>
<keyword evidence="4" id="KW-0812">Transmembrane</keyword>
<reference evidence="10" key="1">
    <citation type="journal article" date="2014" name="Front. Microbiol.">
        <title>High frequency of phylogenetically diverse reductive dehalogenase-homologous genes in deep subseafloor sedimentary metagenomes.</title>
        <authorList>
            <person name="Kawai M."/>
            <person name="Futagami T."/>
            <person name="Toyoda A."/>
            <person name="Takaki Y."/>
            <person name="Nishi S."/>
            <person name="Hori S."/>
            <person name="Arai W."/>
            <person name="Tsubouchi T."/>
            <person name="Morono Y."/>
            <person name="Uchiyama I."/>
            <person name="Ito T."/>
            <person name="Fujiyama A."/>
            <person name="Inagaki F."/>
            <person name="Takami H."/>
        </authorList>
    </citation>
    <scope>NUCLEOTIDE SEQUENCE</scope>
    <source>
        <strain evidence="10">Expedition CK06-06</strain>
    </source>
</reference>
<evidence type="ECO:0000256" key="3">
    <source>
        <dbReference type="ARBA" id="ARBA00022547"/>
    </source>
</evidence>
<keyword evidence="8" id="KW-0472">Membrane</keyword>
<evidence type="ECO:0000256" key="1">
    <source>
        <dbReference type="ARBA" id="ARBA00004167"/>
    </source>
</evidence>
<evidence type="ECO:0000256" key="7">
    <source>
        <dbReference type="ARBA" id="ARBA00023065"/>
    </source>
</evidence>
<sequence>EIKKQLGAAGKEGQERIARATQIGEEIKQKAQAETKQEAEVLINRARAEIQRERDEAIGELRKEFADLTIMAAEKVIDRSLDKEAHRQLIDKVLEESSALKKD</sequence>
<name>X1B9H8_9ZZZZ</name>
<evidence type="ECO:0000256" key="5">
    <source>
        <dbReference type="ARBA" id="ARBA00022781"/>
    </source>
</evidence>
<dbReference type="GO" id="GO:0045259">
    <property type="term" value="C:proton-transporting ATP synthase complex"/>
    <property type="evidence" value="ECO:0007669"/>
    <property type="project" value="UniProtKB-KW"/>
</dbReference>
<evidence type="ECO:0000256" key="6">
    <source>
        <dbReference type="ARBA" id="ARBA00022989"/>
    </source>
</evidence>
<dbReference type="AlphaFoldDB" id="X1B9H8"/>
<dbReference type="InterPro" id="IPR028987">
    <property type="entry name" value="ATP_synth_B-like_membr_sf"/>
</dbReference>
<organism evidence="10">
    <name type="scientific">marine sediment metagenome</name>
    <dbReference type="NCBI Taxonomy" id="412755"/>
    <lineage>
        <taxon>unclassified sequences</taxon>
        <taxon>metagenomes</taxon>
        <taxon>ecological metagenomes</taxon>
    </lineage>
</organism>
<evidence type="ECO:0000256" key="8">
    <source>
        <dbReference type="ARBA" id="ARBA00023136"/>
    </source>
</evidence>
<proteinExistence type="predicted"/>
<keyword evidence="3" id="KW-0138">CF(0)</keyword>